<feature type="compositionally biased region" description="Basic and acidic residues" evidence="2">
    <location>
        <begin position="526"/>
        <end position="536"/>
    </location>
</feature>
<dbReference type="Pfam" id="PF05178">
    <property type="entry name" value="Kri1"/>
    <property type="match status" value="1"/>
</dbReference>
<feature type="compositionally biased region" description="Basic and acidic residues" evidence="2">
    <location>
        <begin position="167"/>
        <end position="185"/>
    </location>
</feature>
<proteinExistence type="inferred from homology"/>
<organism evidence="4 5">
    <name type="scientific">Coniosporium apollinis</name>
    <dbReference type="NCBI Taxonomy" id="61459"/>
    <lineage>
        <taxon>Eukaryota</taxon>
        <taxon>Fungi</taxon>
        <taxon>Dikarya</taxon>
        <taxon>Ascomycota</taxon>
        <taxon>Pezizomycotina</taxon>
        <taxon>Dothideomycetes</taxon>
        <taxon>Dothideomycetes incertae sedis</taxon>
        <taxon>Coniosporium</taxon>
    </lineage>
</organism>
<dbReference type="Proteomes" id="UP001172684">
    <property type="component" value="Unassembled WGS sequence"/>
</dbReference>
<feature type="domain" description="Kri1-like C-terminal" evidence="3">
    <location>
        <begin position="545"/>
        <end position="630"/>
    </location>
</feature>
<feature type="region of interest" description="Disordered" evidence="2">
    <location>
        <begin position="317"/>
        <end position="372"/>
    </location>
</feature>
<protein>
    <submittedName>
        <fullName evidence="4">Kinetochore protein Spc24</fullName>
    </submittedName>
</protein>
<feature type="compositionally biased region" description="Basic residues" evidence="2">
    <location>
        <begin position="452"/>
        <end position="461"/>
    </location>
</feature>
<evidence type="ECO:0000256" key="1">
    <source>
        <dbReference type="ARBA" id="ARBA00007473"/>
    </source>
</evidence>
<feature type="compositionally biased region" description="Basic and acidic residues" evidence="2">
    <location>
        <begin position="30"/>
        <end position="39"/>
    </location>
</feature>
<feature type="compositionally biased region" description="Basic and acidic residues" evidence="2">
    <location>
        <begin position="324"/>
        <end position="372"/>
    </location>
</feature>
<feature type="region of interest" description="Disordered" evidence="2">
    <location>
        <begin position="608"/>
        <end position="692"/>
    </location>
</feature>
<dbReference type="PANTHER" id="PTHR14490">
    <property type="entry name" value="ZINC FINGER, ZZ TYPE"/>
    <property type="match status" value="1"/>
</dbReference>
<feature type="compositionally biased region" description="Basic and acidic residues" evidence="2">
    <location>
        <begin position="462"/>
        <end position="473"/>
    </location>
</feature>
<feature type="compositionally biased region" description="Basic residues" evidence="2">
    <location>
        <begin position="612"/>
        <end position="625"/>
    </location>
</feature>
<dbReference type="EMBL" id="JAPDRL010000008">
    <property type="protein sequence ID" value="KAJ9668272.1"/>
    <property type="molecule type" value="Genomic_DNA"/>
</dbReference>
<dbReference type="InterPro" id="IPR024626">
    <property type="entry name" value="Kri1-like_C"/>
</dbReference>
<comment type="similarity">
    <text evidence="1">Belongs to the KRI1 family.</text>
</comment>
<feature type="compositionally biased region" description="Basic residues" evidence="2">
    <location>
        <begin position="673"/>
        <end position="682"/>
    </location>
</feature>
<evidence type="ECO:0000259" key="3">
    <source>
        <dbReference type="Pfam" id="PF12936"/>
    </source>
</evidence>
<dbReference type="InterPro" id="IPR018034">
    <property type="entry name" value="Kri1"/>
</dbReference>
<evidence type="ECO:0000313" key="5">
    <source>
        <dbReference type="Proteomes" id="UP001172684"/>
    </source>
</evidence>
<dbReference type="PANTHER" id="PTHR14490:SF5">
    <property type="entry name" value="PROTEIN KRI1 HOMOLOG"/>
    <property type="match status" value="1"/>
</dbReference>
<name>A0ABQ9P7D2_9PEZI</name>
<evidence type="ECO:0000256" key="2">
    <source>
        <dbReference type="SAM" id="MobiDB-lite"/>
    </source>
</evidence>
<comment type="caution">
    <text evidence="4">The sequence shown here is derived from an EMBL/GenBank/DDBJ whole genome shotgun (WGS) entry which is preliminary data.</text>
</comment>
<reference evidence="4" key="1">
    <citation type="submission" date="2022-10" db="EMBL/GenBank/DDBJ databases">
        <title>Culturing micro-colonial fungi from biological soil crusts in the Mojave desert and describing Neophaeococcomyces mojavensis, and introducing the new genera and species Taxawa tesnikishii.</title>
        <authorList>
            <person name="Kurbessoian T."/>
            <person name="Stajich J.E."/>
        </authorList>
    </citation>
    <scope>NUCLEOTIDE SEQUENCE</scope>
    <source>
        <strain evidence="4">TK_1</strain>
    </source>
</reference>
<feature type="compositionally biased region" description="Acidic residues" evidence="2">
    <location>
        <begin position="46"/>
        <end position="59"/>
    </location>
</feature>
<keyword evidence="5" id="KW-1185">Reference proteome</keyword>
<feature type="compositionally biased region" description="Acidic residues" evidence="2">
    <location>
        <begin position="111"/>
        <end position="131"/>
    </location>
</feature>
<feature type="compositionally biased region" description="Basic and acidic residues" evidence="2">
    <location>
        <begin position="68"/>
        <end position="93"/>
    </location>
</feature>
<feature type="compositionally biased region" description="Basic and acidic residues" evidence="2">
    <location>
        <begin position="236"/>
        <end position="245"/>
    </location>
</feature>
<dbReference type="Pfam" id="PF12936">
    <property type="entry name" value="Kri1_C"/>
    <property type="match status" value="1"/>
</dbReference>
<gene>
    <name evidence="4" type="primary">kri1</name>
    <name evidence="4" type="ORF">H2201_001702</name>
</gene>
<feature type="compositionally biased region" description="Basic residues" evidence="2">
    <location>
        <begin position="1"/>
        <end position="11"/>
    </location>
</feature>
<feature type="compositionally biased region" description="Basic and acidic residues" evidence="2">
    <location>
        <begin position="626"/>
        <end position="643"/>
    </location>
</feature>
<accession>A0ABQ9P7D2</accession>
<feature type="region of interest" description="Disordered" evidence="2">
    <location>
        <begin position="427"/>
        <end position="536"/>
    </location>
</feature>
<sequence>MARSHGFRHKRNAGDSTGANVTPLGAAPERPAKRIKLLDDSASEASDAESPDQTDENSESDGGVSLKINEEYARRFEHNKKREERHRLEEKHGKSSVAKGDEDGASGSDDSSSEDESEDDEGLLATEDLDAEISATLQAIRSKDPRVYDKSTTFYKEEDNDTTEPVNGEKKEKPMYLRDYHRKNLLEGNIDAEDENDGPPQTYAQEQEALRDSLVKQMHAAAEPNGEASVSDDDDGFLRKKESVKDTSAPTAAKKVRPIVTETDVAAAEKDPDTFLSNFMQARAWVPDALSRFQPLESDDEEEERRAEEFEEAYNLRFENPEGANEKLMTHSRDAAAKYSVRRDELSGRKKVREMQRAKREAEKAEREEEKARLRKLKIEEMEERVQRIKEAAGLRGKSVQVEDWAKVLDEDWDDDRWDEEMKRRFGESYYAEGDEAGASGASSDEEDTANGKKKRKVKKPKWNDDIDIKDLVPDFSDEEAAKPAFTLTDDEADGGAPKNGQNVSDVDMEDTDEPSTTRKPKTKKDRLAAKADAKRAARKERRIIETIVDQNLEASLPQSSKNGAAFRYRETSPTTFGLTPLDILLADDSQLNQYAGLKKMAAFRDQEKKLKDKKKLGKKARLRQWRKETFGNESEPRPEAWKAKLGTATESDGLRDPATGSTEQAEVDVREGKKRRRRPKKTAGGDVGAKL</sequence>
<evidence type="ECO:0000313" key="4">
    <source>
        <dbReference type="EMBL" id="KAJ9668272.1"/>
    </source>
</evidence>
<feature type="region of interest" description="Disordered" evidence="2">
    <location>
        <begin position="1"/>
        <end position="257"/>
    </location>
</feature>